<proteinExistence type="predicted"/>
<evidence type="ECO:0000313" key="1">
    <source>
        <dbReference type="EMBL" id="MBB3986139.1"/>
    </source>
</evidence>
<dbReference type="AlphaFoldDB" id="A0A7W6DP15"/>
<dbReference type="RefSeq" id="WP_183966286.1">
    <property type="nucleotide sequence ID" value="NZ_BAABBZ010000007.1"/>
</dbReference>
<dbReference type="EMBL" id="JACIEJ010000005">
    <property type="protein sequence ID" value="MBB3986139.1"/>
    <property type="molecule type" value="Genomic_DNA"/>
</dbReference>
<gene>
    <name evidence="1" type="ORF">GGQ68_002477</name>
</gene>
<protein>
    <submittedName>
        <fullName evidence="1">Uncharacterized protein</fullName>
    </submittedName>
</protein>
<name>A0A7W6DP15_9RHOB</name>
<reference evidence="1 2" key="1">
    <citation type="submission" date="2020-08" db="EMBL/GenBank/DDBJ databases">
        <title>Genomic Encyclopedia of Type Strains, Phase IV (KMG-IV): sequencing the most valuable type-strain genomes for metagenomic binning, comparative biology and taxonomic classification.</title>
        <authorList>
            <person name="Goeker M."/>
        </authorList>
    </citation>
    <scope>NUCLEOTIDE SEQUENCE [LARGE SCALE GENOMIC DNA]</scope>
    <source>
        <strain evidence="1 2">DSM 102235</strain>
    </source>
</reference>
<organism evidence="1 2">
    <name type="scientific">Sagittula marina</name>
    <dbReference type="NCBI Taxonomy" id="943940"/>
    <lineage>
        <taxon>Bacteria</taxon>
        <taxon>Pseudomonadati</taxon>
        <taxon>Pseudomonadota</taxon>
        <taxon>Alphaproteobacteria</taxon>
        <taxon>Rhodobacterales</taxon>
        <taxon>Roseobacteraceae</taxon>
        <taxon>Sagittula</taxon>
    </lineage>
</organism>
<sequence>MQVILHTGVHCTDEDQILKCLLRNAEAWRHEGVAIPGPSNYRNLLADSISKLKGSVPADDVREVLLDAILSEDPSKIDRLVLSNENFFSVPKLAFQNQVLYRWAEQRLETFSHIFARDELEIYMGLRDPATFLPATFAATPHATFESFMNGVDPMQMRWSSLVHRIRDRLPHVPITLWCNEDTPLIWGQIIREMAGIDITRRIAGAFDVFSKIIDREGMRRFRAFIAENPDINERQKRKVMAAFLDKYAKDEEIEESVDLPGWDAVYVDMLTELYEEDLEKIGRMPGVTLITP</sequence>
<dbReference type="Proteomes" id="UP000541426">
    <property type="component" value="Unassembled WGS sequence"/>
</dbReference>
<evidence type="ECO:0000313" key="2">
    <source>
        <dbReference type="Proteomes" id="UP000541426"/>
    </source>
</evidence>
<accession>A0A7W6DP15</accession>
<keyword evidence="2" id="KW-1185">Reference proteome</keyword>
<comment type="caution">
    <text evidence="1">The sequence shown here is derived from an EMBL/GenBank/DDBJ whole genome shotgun (WGS) entry which is preliminary data.</text>
</comment>